<gene>
    <name evidence="1" type="ORF">GC106_490</name>
</gene>
<evidence type="ECO:0000313" key="1">
    <source>
        <dbReference type="EMBL" id="NRN62848.1"/>
    </source>
</evidence>
<accession>A0ABX2EVR2</accession>
<dbReference type="EMBL" id="JAAATY010000001">
    <property type="protein sequence ID" value="NRN62848.1"/>
    <property type="molecule type" value="Genomic_DNA"/>
</dbReference>
<proteinExistence type="predicted"/>
<protein>
    <submittedName>
        <fullName evidence="1">Uncharacterized protein</fullName>
    </submittedName>
</protein>
<name>A0ABX2EVR2_9PSEU</name>
<dbReference type="Proteomes" id="UP000763557">
    <property type="component" value="Unassembled WGS sequence"/>
</dbReference>
<comment type="caution">
    <text evidence="1">The sequence shown here is derived from an EMBL/GenBank/DDBJ whole genome shotgun (WGS) entry which is preliminary data.</text>
</comment>
<reference evidence="1 2" key="1">
    <citation type="submission" date="2020-01" db="EMBL/GenBank/DDBJ databases">
        <title>Kibdelosporangium persica a novel Actinomycetes from a hot desert in Iran.</title>
        <authorList>
            <person name="Safaei N."/>
            <person name="Zaburannyi N."/>
            <person name="Mueller R."/>
            <person name="Wink J."/>
        </authorList>
    </citation>
    <scope>NUCLEOTIDE SEQUENCE [LARGE SCALE GENOMIC DNA]</scope>
    <source>
        <strain evidence="1 2">4NS15</strain>
    </source>
</reference>
<evidence type="ECO:0000313" key="2">
    <source>
        <dbReference type="Proteomes" id="UP000763557"/>
    </source>
</evidence>
<sequence length="391" mass="44605">MANTFFEPKEWFPMTLISTLSGHDETTKPLLDMIAELPQLPDDFDFGDDIHTAHEVLLSDEATEEEKRAALFKFTSRRQPCLFGRLASHADKGESATKGLGIDLVWIHEWEMALDRDYVTAKIQRARREWKDRAERGESSGFLIMFNSRKLAYAKPSKELLDICVEVSNLYLVEHAPIDVDVIYTEAVPLRRADGQLTLFKAGCNIFYAGAHMTVNHDRRLPGGLMFSMNSPGHFANSLVLRGIRESFEDAVDFVRETAFRSIGNGGIGCPHMPSASWHNEADDNSDMVDGRKRPHYIPDNFDPSRYSAVYHTDVLCPTAVTTDDRLIKEHYSENDAEVWPYLILDYITTDVFPEDHVNHGLFHGHEIEDCGKYHNPWPARVAHNKELFEY</sequence>
<organism evidence="1 2">
    <name type="scientific">Kibdelosporangium persicum</name>
    <dbReference type="NCBI Taxonomy" id="2698649"/>
    <lineage>
        <taxon>Bacteria</taxon>
        <taxon>Bacillati</taxon>
        <taxon>Actinomycetota</taxon>
        <taxon>Actinomycetes</taxon>
        <taxon>Pseudonocardiales</taxon>
        <taxon>Pseudonocardiaceae</taxon>
        <taxon>Kibdelosporangium</taxon>
    </lineage>
</organism>
<keyword evidence="2" id="KW-1185">Reference proteome</keyword>